<name>A0A0G1EV01_9BACT</name>
<dbReference type="InterPro" id="IPR036227">
    <property type="entry name" value="Ribosomal_uL15/eL18_sf"/>
</dbReference>
<proteinExistence type="inferred from homology"/>
<reference evidence="7 8" key="1">
    <citation type="journal article" date="2015" name="Nature">
        <title>rRNA introns, odd ribosomes, and small enigmatic genomes across a large radiation of phyla.</title>
        <authorList>
            <person name="Brown C.T."/>
            <person name="Hug L.A."/>
            <person name="Thomas B.C."/>
            <person name="Sharon I."/>
            <person name="Castelle C.J."/>
            <person name="Singh A."/>
            <person name="Wilkins M.J."/>
            <person name="Williams K.H."/>
            <person name="Banfield J.F."/>
        </authorList>
    </citation>
    <scope>NUCLEOTIDE SEQUENCE [LARGE SCALE GENOMIC DNA]</scope>
</reference>
<evidence type="ECO:0000259" key="6">
    <source>
        <dbReference type="Pfam" id="PF00828"/>
    </source>
</evidence>
<feature type="region of interest" description="Disordered" evidence="5">
    <location>
        <begin position="11"/>
        <end position="43"/>
    </location>
</feature>
<accession>A0A0G1EV01</accession>
<organism evidence="7 8">
    <name type="scientific">Candidatus Gottesmanbacteria bacterium GW2011_GWB1_43_11</name>
    <dbReference type="NCBI Taxonomy" id="1618446"/>
    <lineage>
        <taxon>Bacteria</taxon>
        <taxon>Candidatus Gottesmaniibacteriota</taxon>
    </lineage>
</organism>
<keyword evidence="2 4" id="KW-0689">Ribosomal protein</keyword>
<feature type="compositionally biased region" description="Gly residues" evidence="5">
    <location>
        <begin position="20"/>
        <end position="34"/>
    </location>
</feature>
<dbReference type="PANTHER" id="PTHR12934:SF11">
    <property type="entry name" value="LARGE RIBOSOMAL SUBUNIT PROTEIN UL15M"/>
    <property type="match status" value="1"/>
</dbReference>
<dbReference type="Gene3D" id="3.100.10.10">
    <property type="match status" value="1"/>
</dbReference>
<evidence type="ECO:0000256" key="1">
    <source>
        <dbReference type="ARBA" id="ARBA00007320"/>
    </source>
</evidence>
<evidence type="ECO:0000313" key="8">
    <source>
        <dbReference type="Proteomes" id="UP000034050"/>
    </source>
</evidence>
<feature type="domain" description="Large ribosomal subunit protein uL15/eL18" evidence="6">
    <location>
        <begin position="77"/>
        <end position="146"/>
    </location>
</feature>
<evidence type="ECO:0000256" key="3">
    <source>
        <dbReference type="ARBA" id="ARBA00023274"/>
    </source>
</evidence>
<dbReference type="STRING" id="1618446.UV61_C0006G0062"/>
<dbReference type="NCBIfam" id="TIGR01071">
    <property type="entry name" value="rplO_bact"/>
    <property type="match status" value="1"/>
</dbReference>
<dbReference type="GO" id="GO:0006412">
    <property type="term" value="P:translation"/>
    <property type="evidence" value="ECO:0007669"/>
    <property type="project" value="UniProtKB-UniRule"/>
</dbReference>
<dbReference type="PATRIC" id="fig|1618446.3.peg.723"/>
<dbReference type="InterPro" id="IPR021131">
    <property type="entry name" value="Ribosomal_uL15/eL18"/>
</dbReference>
<dbReference type="EMBL" id="LCFD01000006">
    <property type="protein sequence ID" value="KKS86861.1"/>
    <property type="molecule type" value="Genomic_DNA"/>
</dbReference>
<comment type="similarity">
    <text evidence="1 4">Belongs to the universal ribosomal protein uL15 family.</text>
</comment>
<comment type="caution">
    <text evidence="7">The sequence shown here is derived from an EMBL/GenBank/DDBJ whole genome shotgun (WGS) entry which is preliminary data.</text>
</comment>
<dbReference type="InterPro" id="IPR030878">
    <property type="entry name" value="Ribosomal_uL15"/>
</dbReference>
<evidence type="ECO:0000256" key="5">
    <source>
        <dbReference type="SAM" id="MobiDB-lite"/>
    </source>
</evidence>
<dbReference type="HAMAP" id="MF_01341">
    <property type="entry name" value="Ribosomal_uL15"/>
    <property type="match status" value="1"/>
</dbReference>
<keyword evidence="4" id="KW-0694">RNA-binding</keyword>
<comment type="function">
    <text evidence="4">Binds to the 23S rRNA.</text>
</comment>
<dbReference type="GO" id="GO:0022625">
    <property type="term" value="C:cytosolic large ribosomal subunit"/>
    <property type="evidence" value="ECO:0007669"/>
    <property type="project" value="TreeGrafter"/>
</dbReference>
<dbReference type="SUPFAM" id="SSF52080">
    <property type="entry name" value="Ribosomal proteins L15p and L18e"/>
    <property type="match status" value="1"/>
</dbReference>
<dbReference type="PANTHER" id="PTHR12934">
    <property type="entry name" value="50S RIBOSOMAL PROTEIN L15"/>
    <property type="match status" value="1"/>
</dbReference>
<dbReference type="GO" id="GO:0003735">
    <property type="term" value="F:structural constituent of ribosome"/>
    <property type="evidence" value="ECO:0007669"/>
    <property type="project" value="InterPro"/>
</dbReference>
<dbReference type="Proteomes" id="UP000034050">
    <property type="component" value="Unassembled WGS sequence"/>
</dbReference>
<dbReference type="AlphaFoldDB" id="A0A0G1EV01"/>
<evidence type="ECO:0000256" key="2">
    <source>
        <dbReference type="ARBA" id="ARBA00022980"/>
    </source>
</evidence>
<dbReference type="GO" id="GO:0019843">
    <property type="term" value="F:rRNA binding"/>
    <property type="evidence" value="ECO:0007669"/>
    <property type="project" value="UniProtKB-UniRule"/>
</dbReference>
<dbReference type="Pfam" id="PF00828">
    <property type="entry name" value="Ribosomal_L27A"/>
    <property type="match status" value="1"/>
</dbReference>
<dbReference type="InterPro" id="IPR005749">
    <property type="entry name" value="Ribosomal_uL15_bac-type"/>
</dbReference>
<keyword evidence="4" id="KW-0699">rRNA-binding</keyword>
<protein>
    <recommendedName>
        <fullName evidence="4">Large ribosomal subunit protein uL15</fullName>
    </recommendedName>
</protein>
<evidence type="ECO:0000313" key="7">
    <source>
        <dbReference type="EMBL" id="KKS86861.1"/>
    </source>
</evidence>
<sequence length="158" mass="17251">MNKLQTLAKIVSKKQRRLGRGGGSGRGKTSGRGTKGQKARGSIRTGFEGGQLPLIKRLPLYRGRGRNKSQTKGNLIVNLKHLNILPAQTEVTIETLVKHKVLRIEEAAHSWVKILGEGDLKVALIVRLPTSKSARVKIERAGGKVELPQAKTVSSKKH</sequence>
<comment type="subunit">
    <text evidence="4">Part of the 50S ribosomal subunit.</text>
</comment>
<gene>
    <name evidence="4" type="primary">rplO</name>
    <name evidence="7" type="ORF">UV61_C0006G0062</name>
</gene>
<keyword evidence="3 4" id="KW-0687">Ribonucleoprotein</keyword>
<evidence type="ECO:0000256" key="4">
    <source>
        <dbReference type="HAMAP-Rule" id="MF_01341"/>
    </source>
</evidence>